<evidence type="ECO:0000256" key="1">
    <source>
        <dbReference type="SAM" id="MobiDB-lite"/>
    </source>
</evidence>
<feature type="compositionally biased region" description="Polar residues" evidence="1">
    <location>
        <begin position="31"/>
        <end position="40"/>
    </location>
</feature>
<sequence>MLLAGSHWGSREVTKPISDFTGRADDHIRGQNPQGSIGTQQVTMRHQGSLSDSDKHGVVAKAPTELPSGDRLYGAYRAIALYHRPDSRSEALVCRDSAVYWHASGLGQLRKMLNCRKPCFQGGCGHGGGFHRRTMAALRCPQKTPSGVLFRRVGQSPMPRLDDPLRISHATTASAVPPAVWLPHRFTACPRLLWSLQVGYRENGFRTAWTCQLRAIRPCHWRSQTVMIGQPGTAPDQAIRADHDSG</sequence>
<evidence type="ECO:0000313" key="3">
    <source>
        <dbReference type="Proteomes" id="UP000198688"/>
    </source>
</evidence>
<protein>
    <submittedName>
        <fullName evidence="2">Uncharacterized protein</fullName>
    </submittedName>
</protein>
<dbReference type="AlphaFoldDB" id="A0A1H2CCU4"/>
<name>A0A1H2CCU4_9ACTN</name>
<dbReference type="EMBL" id="LT629758">
    <property type="protein sequence ID" value="SDT68067.1"/>
    <property type="molecule type" value="Genomic_DNA"/>
</dbReference>
<accession>A0A1H2CCU4</accession>
<keyword evidence="3" id="KW-1185">Reference proteome</keyword>
<organism evidence="2 3">
    <name type="scientific">Actinoplanes derwentensis</name>
    <dbReference type="NCBI Taxonomy" id="113562"/>
    <lineage>
        <taxon>Bacteria</taxon>
        <taxon>Bacillati</taxon>
        <taxon>Actinomycetota</taxon>
        <taxon>Actinomycetes</taxon>
        <taxon>Micromonosporales</taxon>
        <taxon>Micromonosporaceae</taxon>
        <taxon>Actinoplanes</taxon>
    </lineage>
</organism>
<gene>
    <name evidence="2" type="ORF">SAMN04489716_5567</name>
</gene>
<evidence type="ECO:0000313" key="2">
    <source>
        <dbReference type="EMBL" id="SDT68067.1"/>
    </source>
</evidence>
<dbReference type="Proteomes" id="UP000198688">
    <property type="component" value="Chromosome I"/>
</dbReference>
<proteinExistence type="predicted"/>
<reference evidence="2 3" key="1">
    <citation type="submission" date="2016-10" db="EMBL/GenBank/DDBJ databases">
        <authorList>
            <person name="de Groot N.N."/>
        </authorList>
    </citation>
    <scope>NUCLEOTIDE SEQUENCE [LARGE SCALE GENOMIC DNA]</scope>
    <source>
        <strain evidence="2 3">DSM 43941</strain>
    </source>
</reference>
<feature type="region of interest" description="Disordered" evidence="1">
    <location>
        <begin position="21"/>
        <end position="40"/>
    </location>
</feature>